<reference evidence="1 2" key="1">
    <citation type="journal article" date="2010" name="Science">
        <title>Genomic comparison of the ants Camponotus floridanus and Harpegnathos saltator.</title>
        <authorList>
            <person name="Bonasio R."/>
            <person name="Zhang G."/>
            <person name="Ye C."/>
            <person name="Mutti N.S."/>
            <person name="Fang X."/>
            <person name="Qin N."/>
            <person name="Donahue G."/>
            <person name="Yang P."/>
            <person name="Li Q."/>
            <person name="Li C."/>
            <person name="Zhang P."/>
            <person name="Huang Z."/>
            <person name="Berger S.L."/>
            <person name="Reinberg D."/>
            <person name="Wang J."/>
            <person name="Liebig J."/>
        </authorList>
    </citation>
    <scope>NUCLEOTIDE SEQUENCE [LARGE SCALE GENOMIC DNA]</scope>
    <source>
        <strain evidence="2">C129</strain>
    </source>
</reference>
<proteinExistence type="predicted"/>
<name>E2A1H6_CAMFO</name>
<keyword evidence="2" id="KW-1185">Reference proteome</keyword>
<dbReference type="EMBL" id="GL435766">
    <property type="protein sequence ID" value="EFN72649.1"/>
    <property type="molecule type" value="Genomic_DNA"/>
</dbReference>
<sequence>MLDEWTFDNDQQVSVFDEDSGVLRNLTVPGRPYGGDNGDIIIRMTYLVLVIVRIPPCSERTPEKFVTKTVLVARSESIICVADIGRNNGVCSDPEISLLTASTANNLVFRGTAHNSALTPPRSVRSSTPILSPSPELNLLATVRLRLVGSNVRRGLSKRSHRSALLSATYQQLGKQLNGIRRRGRGGEKKKQKYVES</sequence>
<accession>E2A1H6</accession>
<organism evidence="2">
    <name type="scientific">Camponotus floridanus</name>
    <name type="common">Florida carpenter ant</name>
    <dbReference type="NCBI Taxonomy" id="104421"/>
    <lineage>
        <taxon>Eukaryota</taxon>
        <taxon>Metazoa</taxon>
        <taxon>Ecdysozoa</taxon>
        <taxon>Arthropoda</taxon>
        <taxon>Hexapoda</taxon>
        <taxon>Insecta</taxon>
        <taxon>Pterygota</taxon>
        <taxon>Neoptera</taxon>
        <taxon>Endopterygota</taxon>
        <taxon>Hymenoptera</taxon>
        <taxon>Apocrita</taxon>
        <taxon>Aculeata</taxon>
        <taxon>Formicoidea</taxon>
        <taxon>Formicidae</taxon>
        <taxon>Formicinae</taxon>
        <taxon>Camponotus</taxon>
    </lineage>
</organism>
<dbReference type="Proteomes" id="UP000000311">
    <property type="component" value="Unassembled WGS sequence"/>
</dbReference>
<dbReference type="InParanoid" id="E2A1H6"/>
<protein>
    <submittedName>
        <fullName evidence="1">Uncharacterized protein</fullName>
    </submittedName>
</protein>
<gene>
    <name evidence="1" type="ORF">EAG_06833</name>
</gene>
<evidence type="ECO:0000313" key="1">
    <source>
        <dbReference type="EMBL" id="EFN72649.1"/>
    </source>
</evidence>
<evidence type="ECO:0000313" key="2">
    <source>
        <dbReference type="Proteomes" id="UP000000311"/>
    </source>
</evidence>
<dbReference type="AlphaFoldDB" id="E2A1H6"/>